<dbReference type="GO" id="GO:0009236">
    <property type="term" value="P:cobalamin biosynthetic process"/>
    <property type="evidence" value="ECO:0007669"/>
    <property type="project" value="UniProtKB-UniPathway"/>
</dbReference>
<dbReference type="Gene3D" id="3.30.950.10">
    <property type="entry name" value="Methyltransferase, Cobalt-precorrin-4 Transmethylase, Domain 2"/>
    <property type="match status" value="1"/>
</dbReference>
<organism evidence="8 9">
    <name type="scientific">Candidatus Desulfatibia vada</name>
    <dbReference type="NCBI Taxonomy" id="2841696"/>
    <lineage>
        <taxon>Bacteria</taxon>
        <taxon>Pseudomonadati</taxon>
        <taxon>Thermodesulfobacteriota</taxon>
        <taxon>Desulfobacteria</taxon>
        <taxon>Desulfobacterales</taxon>
        <taxon>Desulfobacterales incertae sedis</taxon>
        <taxon>Candidatus Desulfatibia</taxon>
    </lineage>
</organism>
<accession>A0A8J6P1S4</accession>
<dbReference type="EC" id="2.1.1.131" evidence="8"/>
<dbReference type="SUPFAM" id="SSF53790">
    <property type="entry name" value="Tetrapyrrole methylase"/>
    <property type="match status" value="1"/>
</dbReference>
<dbReference type="UniPathway" id="UPA00148"/>
<reference evidence="8 9" key="1">
    <citation type="submission" date="2020-08" db="EMBL/GenBank/DDBJ databases">
        <title>Bridging the membrane lipid divide: bacteria of the FCB group superphylum have the potential to synthesize archaeal ether lipids.</title>
        <authorList>
            <person name="Villanueva L."/>
            <person name="Von Meijenfeldt F.A.B."/>
            <person name="Westbye A.B."/>
            <person name="Yadav S."/>
            <person name="Hopmans E.C."/>
            <person name="Dutilh B.E."/>
            <person name="Sinninghe Damste J.S."/>
        </authorList>
    </citation>
    <scope>NUCLEOTIDE SEQUENCE [LARGE SCALE GENOMIC DNA]</scope>
    <source>
        <strain evidence="8">NIOZ-UU17</strain>
    </source>
</reference>
<dbReference type="InterPro" id="IPR035996">
    <property type="entry name" value="4pyrrol_Methylase_sf"/>
</dbReference>
<evidence type="ECO:0000256" key="6">
    <source>
        <dbReference type="SAM" id="MobiDB-lite"/>
    </source>
</evidence>
<dbReference type="PANTHER" id="PTHR47036:SF1">
    <property type="entry name" value="COBALT-FACTOR III C(17)-METHYLTRANSFERASE-RELATED"/>
    <property type="match status" value="1"/>
</dbReference>
<proteinExistence type="predicted"/>
<dbReference type="CDD" id="cd11646">
    <property type="entry name" value="Precorrin_3B_C17_MT"/>
    <property type="match status" value="1"/>
</dbReference>
<dbReference type="PANTHER" id="PTHR47036">
    <property type="entry name" value="COBALT-FACTOR III C(17)-METHYLTRANSFERASE-RELATED"/>
    <property type="match status" value="1"/>
</dbReference>
<dbReference type="Proteomes" id="UP000605201">
    <property type="component" value="Unassembled WGS sequence"/>
</dbReference>
<name>A0A8J6P1S4_9BACT</name>
<dbReference type="InterPro" id="IPR051810">
    <property type="entry name" value="Precorrin_MeTrfase"/>
</dbReference>
<dbReference type="InterPro" id="IPR014776">
    <property type="entry name" value="4pyrrole_Mease_sub2"/>
</dbReference>
<evidence type="ECO:0000313" key="8">
    <source>
        <dbReference type="EMBL" id="MBC8431547.1"/>
    </source>
</evidence>
<sequence>MRSSSDSGLAPGPTDSSQAEHKKHDRGRRQNSLFIVGIGPGSMDHLSKRAMDVLAGVDAVAGYTTYIELIRPLIEGKMIISTPMTKEVERVETAIETALDGKTCAIVSSGDPGVYAMAGLVFEMCNRKNIYVVSPGDAPEMKMDSRNLRIEVVPGIPALCSGAALLGAPLTHDFAAISLSDLLTTWEQIEQRLQAAAKADFVIVLYNPKSKKRDWQLKKAQEIILKYRDPQTPVGIVARAMREGQNVQIVPLKDLHKEDVDMQTTVFIGSSASVTYLNYMVTPRGYSKKYTLNKS</sequence>
<evidence type="ECO:0000256" key="4">
    <source>
        <dbReference type="ARBA" id="ARBA00022679"/>
    </source>
</evidence>
<dbReference type="NCBIfam" id="TIGR01466">
    <property type="entry name" value="cobJ_cbiH"/>
    <property type="match status" value="1"/>
</dbReference>
<evidence type="ECO:0000256" key="5">
    <source>
        <dbReference type="ARBA" id="ARBA00022691"/>
    </source>
</evidence>
<dbReference type="InterPro" id="IPR006363">
    <property type="entry name" value="Cbl_synth_CobJ/CibH_dom"/>
</dbReference>
<dbReference type="InterPro" id="IPR000878">
    <property type="entry name" value="4pyrrol_Mease"/>
</dbReference>
<evidence type="ECO:0000256" key="1">
    <source>
        <dbReference type="ARBA" id="ARBA00004953"/>
    </source>
</evidence>
<keyword evidence="5" id="KW-0949">S-adenosyl-L-methionine</keyword>
<dbReference type="Pfam" id="PF00590">
    <property type="entry name" value="TP_methylase"/>
    <property type="match status" value="2"/>
</dbReference>
<comment type="pathway">
    <text evidence="1">Cofactor biosynthesis; adenosylcobalamin biosynthesis.</text>
</comment>
<dbReference type="EMBL" id="JACNIG010000154">
    <property type="protein sequence ID" value="MBC8431547.1"/>
    <property type="molecule type" value="Genomic_DNA"/>
</dbReference>
<gene>
    <name evidence="8" type="primary">cobJ</name>
    <name evidence="8" type="ORF">H8D96_06470</name>
</gene>
<dbReference type="Gene3D" id="3.40.1010.10">
    <property type="entry name" value="Cobalt-precorrin-4 Transmethylase, Domain 1"/>
    <property type="match status" value="1"/>
</dbReference>
<evidence type="ECO:0000259" key="7">
    <source>
        <dbReference type="Pfam" id="PF00590"/>
    </source>
</evidence>
<feature type="domain" description="Tetrapyrrole methylase" evidence="7">
    <location>
        <begin position="146"/>
        <end position="255"/>
    </location>
</feature>
<dbReference type="InterPro" id="IPR014777">
    <property type="entry name" value="4pyrrole_Mease_sub1"/>
</dbReference>
<dbReference type="GO" id="GO:0030789">
    <property type="term" value="F:precorrin-3B C17-methyltransferase activity"/>
    <property type="evidence" value="ECO:0007669"/>
    <property type="project" value="UniProtKB-EC"/>
</dbReference>
<keyword evidence="2" id="KW-0169">Cobalamin biosynthesis</keyword>
<evidence type="ECO:0000313" key="9">
    <source>
        <dbReference type="Proteomes" id="UP000605201"/>
    </source>
</evidence>
<dbReference type="GO" id="GO:0032259">
    <property type="term" value="P:methylation"/>
    <property type="evidence" value="ECO:0007669"/>
    <property type="project" value="UniProtKB-KW"/>
</dbReference>
<keyword evidence="3 8" id="KW-0489">Methyltransferase</keyword>
<comment type="caution">
    <text evidence="8">The sequence shown here is derived from an EMBL/GenBank/DDBJ whole genome shotgun (WGS) entry which is preliminary data.</text>
</comment>
<evidence type="ECO:0000256" key="2">
    <source>
        <dbReference type="ARBA" id="ARBA00022573"/>
    </source>
</evidence>
<dbReference type="AlphaFoldDB" id="A0A8J6P1S4"/>
<protein>
    <submittedName>
        <fullName evidence="8">Precorrin-3B C(17)-methyltransferase</fullName>
        <ecNumber evidence="8">2.1.1.131</ecNumber>
    </submittedName>
</protein>
<feature type="region of interest" description="Disordered" evidence="6">
    <location>
        <begin position="1"/>
        <end position="30"/>
    </location>
</feature>
<feature type="domain" description="Tetrapyrrole methylase" evidence="7">
    <location>
        <begin position="33"/>
        <end position="130"/>
    </location>
</feature>
<keyword evidence="4 8" id="KW-0808">Transferase</keyword>
<evidence type="ECO:0000256" key="3">
    <source>
        <dbReference type="ARBA" id="ARBA00022603"/>
    </source>
</evidence>